<keyword evidence="15 17" id="KW-0472">Membrane</keyword>
<dbReference type="InterPro" id="IPR001750">
    <property type="entry name" value="ND/Mrp_TM"/>
</dbReference>
<evidence type="ECO:0000256" key="2">
    <source>
        <dbReference type="ARBA" id="ARBA00004225"/>
    </source>
</evidence>
<evidence type="ECO:0000256" key="5">
    <source>
        <dbReference type="ARBA" id="ARBA00021006"/>
    </source>
</evidence>
<keyword evidence="10 17" id="KW-0249">Electron transport</keyword>
<keyword evidence="6 17" id="KW-0813">Transport</keyword>
<evidence type="ECO:0000256" key="15">
    <source>
        <dbReference type="ARBA" id="ARBA00023136"/>
    </source>
</evidence>
<keyword evidence="9" id="KW-1278">Translocase</keyword>
<feature type="transmembrane region" description="Helical" evidence="17">
    <location>
        <begin position="236"/>
        <end position="259"/>
    </location>
</feature>
<comment type="catalytic activity">
    <reaction evidence="16 17">
        <text>a ubiquinone + NADH + 5 H(+)(in) = a ubiquinol + NAD(+) + 4 H(+)(out)</text>
        <dbReference type="Rhea" id="RHEA:29091"/>
        <dbReference type="Rhea" id="RHEA-COMP:9565"/>
        <dbReference type="Rhea" id="RHEA-COMP:9566"/>
        <dbReference type="ChEBI" id="CHEBI:15378"/>
        <dbReference type="ChEBI" id="CHEBI:16389"/>
        <dbReference type="ChEBI" id="CHEBI:17976"/>
        <dbReference type="ChEBI" id="CHEBI:57540"/>
        <dbReference type="ChEBI" id="CHEBI:57945"/>
        <dbReference type="EC" id="7.1.1.2"/>
    </reaction>
</comment>
<keyword evidence="7 17" id="KW-0679">Respiratory chain</keyword>
<keyword evidence="14 17" id="KW-0496">Mitochondrion</keyword>
<dbReference type="GO" id="GO:0015990">
    <property type="term" value="P:electron transport coupled proton transport"/>
    <property type="evidence" value="ECO:0007669"/>
    <property type="project" value="TreeGrafter"/>
</dbReference>
<evidence type="ECO:0000256" key="4">
    <source>
        <dbReference type="ARBA" id="ARBA00012944"/>
    </source>
</evidence>
<feature type="transmembrane region" description="Helical" evidence="17">
    <location>
        <begin position="265"/>
        <end position="285"/>
    </location>
</feature>
<evidence type="ECO:0000256" key="3">
    <source>
        <dbReference type="ARBA" id="ARBA00009025"/>
    </source>
</evidence>
<feature type="transmembrane region" description="Helical" evidence="17">
    <location>
        <begin position="159"/>
        <end position="182"/>
    </location>
</feature>
<evidence type="ECO:0000256" key="17">
    <source>
        <dbReference type="RuleBase" id="RU003297"/>
    </source>
</evidence>
<dbReference type="GO" id="GO:0031966">
    <property type="term" value="C:mitochondrial membrane"/>
    <property type="evidence" value="ECO:0007669"/>
    <property type="project" value="UniProtKB-SubCell"/>
</dbReference>
<proteinExistence type="inferred from homology"/>
<evidence type="ECO:0000259" key="19">
    <source>
        <dbReference type="Pfam" id="PF01059"/>
    </source>
</evidence>
<name>A0A8K1ZFH7_9NEOP</name>
<dbReference type="InterPro" id="IPR003918">
    <property type="entry name" value="NADH_UbQ_OxRdtase"/>
</dbReference>
<keyword evidence="13 17" id="KW-0830">Ubiquinone</keyword>
<feature type="transmembrane region" description="Helical" evidence="17">
    <location>
        <begin position="119"/>
        <end position="147"/>
    </location>
</feature>
<evidence type="ECO:0000256" key="7">
    <source>
        <dbReference type="ARBA" id="ARBA00022660"/>
    </source>
</evidence>
<feature type="transmembrane region" description="Helical" evidence="17">
    <location>
        <begin position="363"/>
        <end position="381"/>
    </location>
</feature>
<comment type="similarity">
    <text evidence="3 17">Belongs to the complex I subunit 4 family.</text>
</comment>
<dbReference type="AlphaFoldDB" id="A0A8K1ZFH7"/>
<keyword evidence="8 17" id="KW-0812">Transmembrane</keyword>
<dbReference type="EC" id="7.1.1.2" evidence="4 17"/>
<protein>
    <recommendedName>
        <fullName evidence="5 17">NADH-ubiquinone oxidoreductase chain 4</fullName>
        <ecNumber evidence="4 17">7.1.1.2</ecNumber>
    </recommendedName>
</protein>
<evidence type="ECO:0000313" key="20">
    <source>
        <dbReference type="EMBL" id="UGS80277.1"/>
    </source>
</evidence>
<dbReference type="InterPro" id="IPR000260">
    <property type="entry name" value="NADH4_N"/>
</dbReference>
<evidence type="ECO:0000259" key="18">
    <source>
        <dbReference type="Pfam" id="PF00361"/>
    </source>
</evidence>
<feature type="transmembrane region" description="Helical" evidence="17">
    <location>
        <begin position="202"/>
        <end position="224"/>
    </location>
</feature>
<feature type="transmembrane region" description="Helical" evidence="17">
    <location>
        <begin position="321"/>
        <end position="342"/>
    </location>
</feature>
<gene>
    <name evidence="20" type="primary">ND4</name>
</gene>
<dbReference type="EMBL" id="MZ274190">
    <property type="protein sequence ID" value="UGS80277.1"/>
    <property type="molecule type" value="Genomic_DNA"/>
</dbReference>
<dbReference type="PANTHER" id="PTHR43507">
    <property type="entry name" value="NADH-UBIQUINONE OXIDOREDUCTASE CHAIN 4"/>
    <property type="match status" value="1"/>
</dbReference>
<accession>A0A8K1ZFH7</accession>
<dbReference type="PRINTS" id="PR01437">
    <property type="entry name" value="NUOXDRDTASE4"/>
</dbReference>
<dbReference type="GO" id="GO:0003954">
    <property type="term" value="F:NADH dehydrogenase activity"/>
    <property type="evidence" value="ECO:0007669"/>
    <property type="project" value="TreeGrafter"/>
</dbReference>
<comment type="subcellular location">
    <subcellularLocation>
        <location evidence="2 17">Mitochondrion membrane</location>
        <topology evidence="2 17">Multi-pass membrane protein</topology>
    </subcellularLocation>
</comment>
<feature type="transmembrane region" description="Helical" evidence="17">
    <location>
        <begin position="55"/>
        <end position="80"/>
    </location>
</feature>
<evidence type="ECO:0000256" key="12">
    <source>
        <dbReference type="ARBA" id="ARBA00023027"/>
    </source>
</evidence>
<dbReference type="GO" id="GO:0042773">
    <property type="term" value="P:ATP synthesis coupled electron transport"/>
    <property type="evidence" value="ECO:0007669"/>
    <property type="project" value="InterPro"/>
</dbReference>
<geneLocation type="mitochondrion" evidence="20"/>
<evidence type="ECO:0000256" key="10">
    <source>
        <dbReference type="ARBA" id="ARBA00022982"/>
    </source>
</evidence>
<comment type="function">
    <text evidence="1">Core subunit of the mitochondrial membrane respiratory chain NADH dehydrogenase (Complex I) that is believed to belong to the minimal assembly required for catalysis. Complex I functions in the transfer of electrons from NADH to the respiratory chain. The immediate electron acceptor for the enzyme is believed to be ubiquinone.</text>
</comment>
<evidence type="ECO:0000256" key="11">
    <source>
        <dbReference type="ARBA" id="ARBA00022989"/>
    </source>
</evidence>
<reference evidence="20" key="1">
    <citation type="submission" date="2021-05" db="EMBL/GenBank/DDBJ databases">
        <title>Mitochondrial genomes within bark lice (Insecta: Psocodea: Psocomorpha) reveal novel gene rearrangements containing phylogenetic signal.</title>
        <authorList>
            <person name="Saenz Manchola O.F."/>
            <person name="Virrueta Herrera S."/>
            <person name="D'alessio L.M."/>
            <person name="Yoshizawa K."/>
            <person name="Garcia Aldrete A.N."/>
            <person name="Johnson K.P."/>
        </authorList>
    </citation>
    <scope>NUCLEOTIDE SEQUENCE</scope>
</reference>
<keyword evidence="12 17" id="KW-0520">NAD</keyword>
<dbReference type="GO" id="GO:0048039">
    <property type="term" value="F:ubiquinone binding"/>
    <property type="evidence" value="ECO:0007669"/>
    <property type="project" value="TreeGrafter"/>
</dbReference>
<dbReference type="Pfam" id="PF01059">
    <property type="entry name" value="Oxidored_q5_N"/>
    <property type="match status" value="1"/>
</dbReference>
<evidence type="ECO:0000256" key="16">
    <source>
        <dbReference type="ARBA" id="ARBA00049551"/>
    </source>
</evidence>
<dbReference type="PANTHER" id="PTHR43507:SF20">
    <property type="entry name" value="NADH-UBIQUINONE OXIDOREDUCTASE CHAIN 4"/>
    <property type="match status" value="1"/>
</dbReference>
<organism evidence="20">
    <name type="scientific">Notolachesilla sp. GRA1sp1LA</name>
    <dbReference type="NCBI Taxonomy" id="2597028"/>
    <lineage>
        <taxon>Eukaryota</taxon>
        <taxon>Metazoa</taxon>
        <taxon>Ecdysozoa</taxon>
        <taxon>Arthropoda</taxon>
        <taxon>Hexapoda</taxon>
        <taxon>Insecta</taxon>
        <taxon>Pterygota</taxon>
        <taxon>Neoptera</taxon>
        <taxon>Paraneoptera</taxon>
        <taxon>Psocodea</taxon>
        <taxon>Psocomorpha</taxon>
        <taxon>Homilopsocidea</taxon>
        <taxon>Lachesilloidea</taxon>
        <taxon>Lachesillidae</taxon>
        <taxon>Notolachesilla</taxon>
    </lineage>
</organism>
<dbReference type="Pfam" id="PF00361">
    <property type="entry name" value="Proton_antipo_M"/>
    <property type="match status" value="1"/>
</dbReference>
<keyword evidence="11 17" id="KW-1133">Transmembrane helix</keyword>
<dbReference type="GO" id="GO:0008137">
    <property type="term" value="F:NADH dehydrogenase (ubiquinone) activity"/>
    <property type="evidence" value="ECO:0007669"/>
    <property type="project" value="UniProtKB-UniRule"/>
</dbReference>
<feature type="transmembrane region" description="Helical" evidence="17">
    <location>
        <begin position="393"/>
        <end position="417"/>
    </location>
</feature>
<evidence type="ECO:0000256" key="6">
    <source>
        <dbReference type="ARBA" id="ARBA00022448"/>
    </source>
</evidence>
<feature type="transmembrane region" description="Helical" evidence="17">
    <location>
        <begin position="87"/>
        <end position="113"/>
    </location>
</feature>
<sequence length="466" mass="53957">MLKFMFMMFLMPACVYMNWMYTQFFFLILMFMFIFELGSFDFFSLVSYNFGLDLMSYVLVLLSIWICFLMIMSSESVILAKNFDSRFIILILVLLVFLFLSFCTLNLFMFYLFFESSLIPTFMLITLNLFMFYLFFESSLIPTFMLITGWGYQSERIQASIYLLMYTLISSLPLLLMIFYFYENLNVSMIFETLIKLNINFLMFMFIYLAFLVKLPMFLVHLWLPKAHVEAPVAGSMILAGVLLKLGGYGIMRVSFILYKFILKYGFYLILLSLLGGVLISLNCLRQSDVKLLIAYSSVSHMGIMLSGLFNFSVWGLSSTLLMMISHGLCSSGLFFLVNVYYERVGSRSLLLLKGMIHYLPKLGLWWFLFCAMNMAAPPSLNLLSEIGLINSIVGWSSLNMVTLGLMSFIAGGYSLYMFSCTQHGKCLVSVYSFSTCSTREYTILFFHWIPLNFLILNSEIMMNWV</sequence>
<feature type="domain" description="NADH:quinone oxidoreductase/Mrp antiporter transmembrane" evidence="18">
    <location>
        <begin position="128"/>
        <end position="408"/>
    </location>
</feature>
<evidence type="ECO:0000256" key="1">
    <source>
        <dbReference type="ARBA" id="ARBA00003257"/>
    </source>
</evidence>
<evidence type="ECO:0000256" key="8">
    <source>
        <dbReference type="ARBA" id="ARBA00022692"/>
    </source>
</evidence>
<evidence type="ECO:0000256" key="14">
    <source>
        <dbReference type="ARBA" id="ARBA00023128"/>
    </source>
</evidence>
<comment type="function">
    <text evidence="17">Core subunit of the mitochondrial membrane respiratory chain NADH dehydrogenase (Complex I) which catalyzes electron transfer from NADH through the respiratory chain, using ubiquinone as an electron acceptor. Essential for the catalytic activity and assembly of complex I.</text>
</comment>
<feature type="domain" description="NADH:ubiquinone oxidoreductase chain 4 N-terminal" evidence="19">
    <location>
        <begin position="1"/>
        <end position="100"/>
    </location>
</feature>
<evidence type="ECO:0000256" key="13">
    <source>
        <dbReference type="ARBA" id="ARBA00023075"/>
    </source>
</evidence>
<evidence type="ECO:0000256" key="9">
    <source>
        <dbReference type="ARBA" id="ARBA00022967"/>
    </source>
</evidence>
<feature type="transmembrane region" description="Helical" evidence="17">
    <location>
        <begin position="292"/>
        <end position="315"/>
    </location>
</feature>